<proteinExistence type="predicted"/>
<organism evidence="1 2">
    <name type="scientific">Mycena albidolilacea</name>
    <dbReference type="NCBI Taxonomy" id="1033008"/>
    <lineage>
        <taxon>Eukaryota</taxon>
        <taxon>Fungi</taxon>
        <taxon>Dikarya</taxon>
        <taxon>Basidiomycota</taxon>
        <taxon>Agaricomycotina</taxon>
        <taxon>Agaricomycetes</taxon>
        <taxon>Agaricomycetidae</taxon>
        <taxon>Agaricales</taxon>
        <taxon>Marasmiineae</taxon>
        <taxon>Mycenaceae</taxon>
        <taxon>Mycena</taxon>
    </lineage>
</organism>
<dbReference type="Proteomes" id="UP001218218">
    <property type="component" value="Unassembled WGS sequence"/>
</dbReference>
<dbReference type="EMBL" id="JARIHO010000025">
    <property type="protein sequence ID" value="KAJ7342482.1"/>
    <property type="molecule type" value="Genomic_DNA"/>
</dbReference>
<accession>A0AAD6ZVM6</accession>
<sequence length="502" mass="56646">MVLDVSEYEEGGCTVLSNQCDGFRKVLHALPCSLLKSLTDFQSPFGWLYHISDPPGKKQIPPGVERAMSYFRLRSVILKTCSGSAHDHFQLERIKWRKECQLSPTLCELYKGNLRQWFTDLMRPTKAEPLDGCWQVFDGDKFCEGDTVQYEIVLNLPIMLIIEIGDIASGNNRDIPKNLQPYLNDSLASAHGVYSSTNGEKTRIFDYDGRQHDGHSILLDGPPRSLLIGPSAMLRGIPEGYFPSMLIYHLDGGEAAQNYFRKHQIERLKKLSLEFNTTGSTSGIPSSCKLVRPDLEKLDDLDRWWLSDFDSETVSISSASSGFPPIEVIEQAPLAPHILEDEVESDSGLIEGKIYMLPEIDDWILGTAWHPAELVVFDPLRDGKEYKFEWIKGIVWVDENPRERIFYRSVAQWEEIVAVERLHEEQIGMVQLPSCFSPVTEGADTASPHLSQLLLLAVPALAHVLAFDTSNPVSKRRVVLWWTEWCLGRASSGAESYISNTK</sequence>
<keyword evidence="2" id="KW-1185">Reference proteome</keyword>
<protein>
    <submittedName>
        <fullName evidence="1">Uncharacterized protein</fullName>
    </submittedName>
</protein>
<name>A0AAD6ZVM6_9AGAR</name>
<evidence type="ECO:0000313" key="2">
    <source>
        <dbReference type="Proteomes" id="UP001218218"/>
    </source>
</evidence>
<comment type="caution">
    <text evidence="1">The sequence shown here is derived from an EMBL/GenBank/DDBJ whole genome shotgun (WGS) entry which is preliminary data.</text>
</comment>
<evidence type="ECO:0000313" key="1">
    <source>
        <dbReference type="EMBL" id="KAJ7342482.1"/>
    </source>
</evidence>
<reference evidence="1" key="1">
    <citation type="submission" date="2023-03" db="EMBL/GenBank/DDBJ databases">
        <title>Massive genome expansion in bonnet fungi (Mycena s.s.) driven by repeated elements and novel gene families across ecological guilds.</title>
        <authorList>
            <consortium name="Lawrence Berkeley National Laboratory"/>
            <person name="Harder C.B."/>
            <person name="Miyauchi S."/>
            <person name="Viragh M."/>
            <person name="Kuo A."/>
            <person name="Thoen E."/>
            <person name="Andreopoulos B."/>
            <person name="Lu D."/>
            <person name="Skrede I."/>
            <person name="Drula E."/>
            <person name="Henrissat B."/>
            <person name="Morin E."/>
            <person name="Kohler A."/>
            <person name="Barry K."/>
            <person name="LaButti K."/>
            <person name="Morin E."/>
            <person name="Salamov A."/>
            <person name="Lipzen A."/>
            <person name="Mereny Z."/>
            <person name="Hegedus B."/>
            <person name="Baldrian P."/>
            <person name="Stursova M."/>
            <person name="Weitz H."/>
            <person name="Taylor A."/>
            <person name="Grigoriev I.V."/>
            <person name="Nagy L.G."/>
            <person name="Martin F."/>
            <person name="Kauserud H."/>
        </authorList>
    </citation>
    <scope>NUCLEOTIDE SEQUENCE</scope>
    <source>
        <strain evidence="1">CBHHK002</strain>
    </source>
</reference>
<gene>
    <name evidence="1" type="ORF">DFH08DRAFT_963230</name>
</gene>
<dbReference type="AlphaFoldDB" id="A0AAD6ZVM6"/>